<evidence type="ECO:0000313" key="3">
    <source>
        <dbReference type="EMBL" id="CAB4157978.1"/>
    </source>
</evidence>
<keyword evidence="1" id="KW-1133">Transmembrane helix</keyword>
<gene>
    <name evidence="2" type="ORF">UFOVP409_39</name>
    <name evidence="3" type="ORF">UFOVP684_63</name>
</gene>
<keyword evidence="1" id="KW-0472">Membrane</keyword>
<accession>A0A6J5NLZ3</accession>
<protein>
    <submittedName>
        <fullName evidence="3">Uncharacterized protein</fullName>
    </submittedName>
</protein>
<sequence length="173" mass="19364">MIEVAVAFAAAEAAVAGVKKAIALGKEIQECYHDISTFFEKQAEIKSVAVVDTVAKKNPNITLSQATKQALDATFASRKLYRLEVELREMLIYNNSGETGLYEEMCARRDAIVAAAKEEAEEEARLERMRLREIARRKAERIQLIQSIIAAVVGTACATAIVYGIWYMFNWRE</sequence>
<dbReference type="EMBL" id="LR796652">
    <property type="protein sequence ID" value="CAB4157978.1"/>
    <property type="molecule type" value="Genomic_DNA"/>
</dbReference>
<feature type="transmembrane region" description="Helical" evidence="1">
    <location>
        <begin position="144"/>
        <end position="169"/>
    </location>
</feature>
<proteinExistence type="predicted"/>
<reference evidence="3" key="1">
    <citation type="submission" date="2020-04" db="EMBL/GenBank/DDBJ databases">
        <authorList>
            <person name="Chiriac C."/>
            <person name="Salcher M."/>
            <person name="Ghai R."/>
            <person name="Kavagutti S V."/>
        </authorList>
    </citation>
    <scope>NUCLEOTIDE SEQUENCE</scope>
</reference>
<name>A0A6J5NLZ3_9CAUD</name>
<organism evidence="3">
    <name type="scientific">uncultured Caudovirales phage</name>
    <dbReference type="NCBI Taxonomy" id="2100421"/>
    <lineage>
        <taxon>Viruses</taxon>
        <taxon>Duplodnaviria</taxon>
        <taxon>Heunggongvirae</taxon>
        <taxon>Uroviricota</taxon>
        <taxon>Caudoviricetes</taxon>
        <taxon>Peduoviridae</taxon>
        <taxon>Maltschvirus</taxon>
        <taxon>Maltschvirus maltsch</taxon>
    </lineage>
</organism>
<evidence type="ECO:0000256" key="1">
    <source>
        <dbReference type="SAM" id="Phobius"/>
    </source>
</evidence>
<keyword evidence="1" id="KW-0812">Transmembrane</keyword>
<dbReference type="EMBL" id="LR796382">
    <property type="protein sequence ID" value="CAB4140449.1"/>
    <property type="molecule type" value="Genomic_DNA"/>
</dbReference>
<evidence type="ECO:0000313" key="2">
    <source>
        <dbReference type="EMBL" id="CAB4140449.1"/>
    </source>
</evidence>